<accession>A0A7H8QQ86</accession>
<evidence type="ECO:0000313" key="2">
    <source>
        <dbReference type="EMBL" id="QKX56127.1"/>
    </source>
</evidence>
<organism evidence="2 3">
    <name type="scientific">Talaromyces rugulosus</name>
    <name type="common">Penicillium rugulosum</name>
    <dbReference type="NCBI Taxonomy" id="121627"/>
    <lineage>
        <taxon>Eukaryota</taxon>
        <taxon>Fungi</taxon>
        <taxon>Dikarya</taxon>
        <taxon>Ascomycota</taxon>
        <taxon>Pezizomycotina</taxon>
        <taxon>Eurotiomycetes</taxon>
        <taxon>Eurotiomycetidae</taxon>
        <taxon>Eurotiales</taxon>
        <taxon>Trichocomaceae</taxon>
        <taxon>Talaromyces</taxon>
        <taxon>Talaromyces sect. Islandici</taxon>
    </lineage>
</organism>
<dbReference type="GeneID" id="55990732"/>
<proteinExistence type="predicted"/>
<gene>
    <name evidence="2" type="ORF">TRUGW13939_03227</name>
</gene>
<feature type="signal peptide" evidence="1">
    <location>
        <begin position="1"/>
        <end position="18"/>
    </location>
</feature>
<dbReference type="EMBL" id="CP055899">
    <property type="protein sequence ID" value="QKX56127.1"/>
    <property type="molecule type" value="Genomic_DNA"/>
</dbReference>
<dbReference type="AlphaFoldDB" id="A0A7H8QQ86"/>
<sequence>MKFFGTLALFATVASVSAKSCKSGGIYCGQSLLNRGNYHNHIVDVLQENNQPTDEAHIDNSLFDCGGGGSITLQMYCANGCGGVGSTEDDYCIDN</sequence>
<dbReference type="OrthoDB" id="4186099at2759"/>
<evidence type="ECO:0008006" key="4">
    <source>
        <dbReference type="Google" id="ProtNLM"/>
    </source>
</evidence>
<name>A0A7H8QQ86_TALRU</name>
<keyword evidence="3" id="KW-1185">Reference proteome</keyword>
<dbReference type="Proteomes" id="UP000509510">
    <property type="component" value="Chromosome II"/>
</dbReference>
<protein>
    <recommendedName>
        <fullName evidence="4">Killer toxin Kp4 domain-containing protein</fullName>
    </recommendedName>
</protein>
<reference evidence="3" key="1">
    <citation type="submission" date="2020-06" db="EMBL/GenBank/DDBJ databases">
        <title>A chromosome-scale genome assembly of Talaromyces rugulosus W13939.</title>
        <authorList>
            <person name="Wang B."/>
            <person name="Guo L."/>
            <person name="Ye K."/>
            <person name="Wang L."/>
        </authorList>
    </citation>
    <scope>NUCLEOTIDE SEQUENCE [LARGE SCALE GENOMIC DNA]</scope>
    <source>
        <strain evidence="3">W13939</strain>
    </source>
</reference>
<keyword evidence="1" id="KW-0732">Signal</keyword>
<feature type="chain" id="PRO_5028854903" description="Killer toxin Kp4 domain-containing protein" evidence="1">
    <location>
        <begin position="19"/>
        <end position="95"/>
    </location>
</feature>
<dbReference type="KEGG" id="trg:TRUGW13939_03227"/>
<evidence type="ECO:0000256" key="1">
    <source>
        <dbReference type="SAM" id="SignalP"/>
    </source>
</evidence>
<evidence type="ECO:0000313" key="3">
    <source>
        <dbReference type="Proteomes" id="UP000509510"/>
    </source>
</evidence>
<dbReference type="RefSeq" id="XP_035342305.1">
    <property type="nucleotide sequence ID" value="XM_035486412.1"/>
</dbReference>